<dbReference type="Proteomes" id="UP000464796">
    <property type="component" value="Chromosome"/>
</dbReference>
<reference evidence="4" key="2">
    <citation type="submission" date="2017-04" db="EMBL/GenBank/DDBJ databases">
        <authorList>
            <person name="Criscuolo A."/>
        </authorList>
    </citation>
    <scope>NUCLEOTIDE SEQUENCE [LARGE SCALE GENOMIC DNA]</scope>
</reference>
<evidence type="ECO:0000313" key="2">
    <source>
        <dbReference type="EMBL" id="QHH91563.1"/>
    </source>
</evidence>
<reference evidence="3" key="1">
    <citation type="submission" date="2017-04" db="EMBL/GenBank/DDBJ databases">
        <authorList>
            <person name="Afonso C.L."/>
            <person name="Miller P.J."/>
            <person name="Scott M.A."/>
            <person name="Spackman E."/>
            <person name="Goraichik I."/>
            <person name="Dimitrov K.M."/>
            <person name="Suarez D.L."/>
            <person name="Swayne D.E."/>
        </authorList>
    </citation>
    <scope>NUCLEOTIDE SEQUENCE [LARGE SCALE GENOMIC DNA]</scope>
    <source>
        <strain evidence="3">16-00191</strain>
    </source>
</reference>
<name>A0A1J9YTM0_9BACI</name>
<reference evidence="1" key="4">
    <citation type="submission" date="2022-11" db="EMBL/GenBank/DDBJ databases">
        <title>WGS-based characterization of Bacillus cereus isolated from food &amp; feed additives.</title>
        <authorList>
            <person name="Bogaerts B."/>
            <person name="Fraiture M.-A."/>
            <person name="Roosens N.H.C."/>
            <person name="De Keersmaecker S.C.J."/>
            <person name="Vanneste K."/>
        </authorList>
    </citation>
    <scope>NUCLEOTIDE SEQUENCE</scope>
    <source>
        <strain evidence="1">74.2</strain>
    </source>
</reference>
<keyword evidence="5" id="KW-1185">Reference proteome</keyword>
<dbReference type="Proteomes" id="UP000194499">
    <property type="component" value="Unassembled WGS sequence"/>
</dbReference>
<accession>A0A1J9YTM0</accession>
<dbReference type="EMBL" id="JAPNPE010000019">
    <property type="protein sequence ID" value="MDK7394778.1"/>
    <property type="molecule type" value="Genomic_DNA"/>
</dbReference>
<protein>
    <submittedName>
        <fullName evidence="3">Uncharacterized protein</fullName>
    </submittedName>
</protein>
<evidence type="ECO:0000313" key="1">
    <source>
        <dbReference type="EMBL" id="MDK7394778.1"/>
    </source>
</evidence>
<dbReference type="RefSeq" id="WP_000105691.1">
    <property type="nucleotide sequence ID" value="NZ_CP093424.1"/>
</dbReference>
<proteinExistence type="predicted"/>
<evidence type="ECO:0000313" key="5">
    <source>
        <dbReference type="Proteomes" id="UP000464796"/>
    </source>
</evidence>
<dbReference type="EMBL" id="FWZB01000040">
    <property type="protein sequence ID" value="SME14750.1"/>
    <property type="molecule type" value="Genomic_DNA"/>
</dbReference>
<dbReference type="Proteomes" id="UP001174229">
    <property type="component" value="Unassembled WGS sequence"/>
</dbReference>
<dbReference type="AlphaFoldDB" id="A0A1J9YTM0"/>
<sequence length="95" mass="10619">MSTLKTIKENLIQSVIASVLAVISEKGLKPVEELKIDGSPVAYTGDVGMFISALIELHDIFELNFEMDLNEVGTKFPTIESLVEYFMIRIVDEKI</sequence>
<organism evidence="3 4">
    <name type="scientific">Bacillus pacificus</name>
    <dbReference type="NCBI Taxonomy" id="2026187"/>
    <lineage>
        <taxon>Bacteria</taxon>
        <taxon>Bacillati</taxon>
        <taxon>Bacillota</taxon>
        <taxon>Bacilli</taxon>
        <taxon>Bacillales</taxon>
        <taxon>Bacillaceae</taxon>
        <taxon>Bacillus</taxon>
        <taxon>Bacillus cereus group</taxon>
    </lineage>
</organism>
<evidence type="ECO:0000313" key="4">
    <source>
        <dbReference type="Proteomes" id="UP000194499"/>
    </source>
</evidence>
<evidence type="ECO:0000313" key="3">
    <source>
        <dbReference type="EMBL" id="SME14750.1"/>
    </source>
</evidence>
<reference evidence="2 5" key="3">
    <citation type="submission" date="2019-07" db="EMBL/GenBank/DDBJ databases">
        <authorList>
            <person name="Yu W.S."/>
            <person name="Cheong H.-M."/>
            <person name="Choi Y."/>
            <person name="Hwang K.J."/>
            <person name="Jung K."/>
            <person name="Lee S."/>
            <person name="Choi C."/>
        </authorList>
    </citation>
    <scope>NUCLEOTIDE SEQUENCE [LARGE SCALE GENOMIC DNA]</scope>
    <source>
        <strain evidence="2 5">NCCP 15909</strain>
    </source>
</reference>
<dbReference type="EMBL" id="CP041979">
    <property type="protein sequence ID" value="QHH91563.1"/>
    <property type="molecule type" value="Genomic_DNA"/>
</dbReference>
<gene>
    <name evidence="3" type="ORF">BACERE00191_03348</name>
    <name evidence="2" type="ORF">FPL01_24995</name>
    <name evidence="1" type="ORF">OWO78_25955</name>
</gene>